<dbReference type="Proteomes" id="UP001054837">
    <property type="component" value="Unassembled WGS sequence"/>
</dbReference>
<evidence type="ECO:0000313" key="2">
    <source>
        <dbReference type="Proteomes" id="UP001054837"/>
    </source>
</evidence>
<dbReference type="AlphaFoldDB" id="A0AAV4TPD6"/>
<sequence length="203" mass="23419">MHLVTFLGGRINDCDVSRIPPSHQKEKEFLQEYRRRVMNGGRSLFSIFSAGVYGLFGKGIRNSNHKSTRVEKEKRNSRMLSRCSARTEPSHLFLSKGNKGNAAERKQEHPVPLGIHSPFPVVHSRAWLADTEEFFCCSNNPQHDLCQQHFRRHKLMPHNENKNFHSPFPVHCWPKPKNFSVVLTTHNMTSASNISTTQSIRRF</sequence>
<proteinExistence type="predicted"/>
<accession>A0AAV4TPD6</accession>
<evidence type="ECO:0000313" key="1">
    <source>
        <dbReference type="EMBL" id="GIY45813.1"/>
    </source>
</evidence>
<gene>
    <name evidence="1" type="ORF">CDAR_387581</name>
</gene>
<organism evidence="1 2">
    <name type="scientific">Caerostris darwini</name>
    <dbReference type="NCBI Taxonomy" id="1538125"/>
    <lineage>
        <taxon>Eukaryota</taxon>
        <taxon>Metazoa</taxon>
        <taxon>Ecdysozoa</taxon>
        <taxon>Arthropoda</taxon>
        <taxon>Chelicerata</taxon>
        <taxon>Arachnida</taxon>
        <taxon>Araneae</taxon>
        <taxon>Araneomorphae</taxon>
        <taxon>Entelegynae</taxon>
        <taxon>Araneoidea</taxon>
        <taxon>Araneidae</taxon>
        <taxon>Caerostris</taxon>
    </lineage>
</organism>
<name>A0AAV4TPD6_9ARAC</name>
<protein>
    <submittedName>
        <fullName evidence="1">Uncharacterized protein</fullName>
    </submittedName>
</protein>
<keyword evidence="2" id="KW-1185">Reference proteome</keyword>
<reference evidence="1 2" key="1">
    <citation type="submission" date="2021-06" db="EMBL/GenBank/DDBJ databases">
        <title>Caerostris darwini draft genome.</title>
        <authorList>
            <person name="Kono N."/>
            <person name="Arakawa K."/>
        </authorList>
    </citation>
    <scope>NUCLEOTIDE SEQUENCE [LARGE SCALE GENOMIC DNA]</scope>
</reference>
<dbReference type="EMBL" id="BPLQ01009662">
    <property type="protein sequence ID" value="GIY45813.1"/>
    <property type="molecule type" value="Genomic_DNA"/>
</dbReference>
<comment type="caution">
    <text evidence="1">The sequence shown here is derived from an EMBL/GenBank/DDBJ whole genome shotgun (WGS) entry which is preliminary data.</text>
</comment>